<dbReference type="Proteomes" id="UP000466848">
    <property type="component" value="Chromosome"/>
</dbReference>
<dbReference type="PANTHER" id="PTHR46558">
    <property type="entry name" value="TRACRIPTIONAL REGULATORY PROTEIN-RELATED-RELATED"/>
    <property type="match status" value="1"/>
</dbReference>
<dbReference type="Gene3D" id="1.10.260.40">
    <property type="entry name" value="lambda repressor-like DNA-binding domains"/>
    <property type="match status" value="1"/>
</dbReference>
<evidence type="ECO:0000259" key="2">
    <source>
        <dbReference type="PROSITE" id="PS50943"/>
    </source>
</evidence>
<dbReference type="EMBL" id="CP048649">
    <property type="protein sequence ID" value="QIB69758.1"/>
    <property type="molecule type" value="Genomic_DNA"/>
</dbReference>
<dbReference type="InterPro" id="IPR010982">
    <property type="entry name" value="Lambda_DNA-bd_dom_sf"/>
</dbReference>
<sequence length="76" mass="8537">MLDKNIFASRIKALRLSFNVPQSTLGQVLNVSKTQISDIENAKSTTSLERAYLLADYFDVSVDYLLGRTDNPKINN</sequence>
<dbReference type="AlphaFoldDB" id="A0A858BXB9"/>
<dbReference type="RefSeq" id="WP_163066998.1">
    <property type="nucleotide sequence ID" value="NZ_CP048649.1"/>
</dbReference>
<feature type="domain" description="HTH cro/C1-type" evidence="2">
    <location>
        <begin position="11"/>
        <end position="65"/>
    </location>
</feature>
<dbReference type="KEGG" id="abut:Ami103574_10685"/>
<name>A0A858BXB9_9FIRM</name>
<dbReference type="CDD" id="cd00093">
    <property type="entry name" value="HTH_XRE"/>
    <property type="match status" value="1"/>
</dbReference>
<organism evidence="3 4">
    <name type="scientific">Aminipila butyrica</name>
    <dbReference type="NCBI Taxonomy" id="433296"/>
    <lineage>
        <taxon>Bacteria</taxon>
        <taxon>Bacillati</taxon>
        <taxon>Bacillota</taxon>
        <taxon>Clostridia</taxon>
        <taxon>Peptostreptococcales</taxon>
        <taxon>Anaerovoracaceae</taxon>
        <taxon>Aminipila</taxon>
    </lineage>
</organism>
<evidence type="ECO:0000256" key="1">
    <source>
        <dbReference type="ARBA" id="ARBA00023125"/>
    </source>
</evidence>
<accession>A0A858BXB9</accession>
<evidence type="ECO:0000313" key="4">
    <source>
        <dbReference type="Proteomes" id="UP000466848"/>
    </source>
</evidence>
<gene>
    <name evidence="3" type="ORF">Ami103574_10685</name>
</gene>
<dbReference type="Pfam" id="PF01381">
    <property type="entry name" value="HTH_3"/>
    <property type="match status" value="1"/>
</dbReference>
<keyword evidence="1" id="KW-0238">DNA-binding</keyword>
<dbReference type="GO" id="GO:0003677">
    <property type="term" value="F:DNA binding"/>
    <property type="evidence" value="ECO:0007669"/>
    <property type="project" value="UniProtKB-KW"/>
</dbReference>
<dbReference type="PROSITE" id="PS50943">
    <property type="entry name" value="HTH_CROC1"/>
    <property type="match status" value="1"/>
</dbReference>
<reference evidence="3 4" key="1">
    <citation type="submission" date="2020-02" db="EMBL/GenBank/DDBJ databases">
        <authorList>
            <person name="Kim Y.B."/>
            <person name="Roh S.W."/>
        </authorList>
    </citation>
    <scope>NUCLEOTIDE SEQUENCE [LARGE SCALE GENOMIC DNA]</scope>
    <source>
        <strain evidence="3 4">DSM 103574</strain>
    </source>
</reference>
<protein>
    <submittedName>
        <fullName evidence="3">Helix-turn-helix transcriptional regulator</fullName>
    </submittedName>
</protein>
<dbReference type="SMART" id="SM00530">
    <property type="entry name" value="HTH_XRE"/>
    <property type="match status" value="1"/>
</dbReference>
<keyword evidence="4" id="KW-1185">Reference proteome</keyword>
<dbReference type="InterPro" id="IPR001387">
    <property type="entry name" value="Cro/C1-type_HTH"/>
</dbReference>
<dbReference type="PANTHER" id="PTHR46558:SF11">
    <property type="entry name" value="HTH-TYPE TRANSCRIPTIONAL REGULATOR XRE"/>
    <property type="match status" value="1"/>
</dbReference>
<proteinExistence type="predicted"/>
<dbReference type="SUPFAM" id="SSF47413">
    <property type="entry name" value="lambda repressor-like DNA-binding domains"/>
    <property type="match status" value="1"/>
</dbReference>
<evidence type="ECO:0000313" key="3">
    <source>
        <dbReference type="EMBL" id="QIB69758.1"/>
    </source>
</evidence>